<dbReference type="RefSeq" id="WP_074559706.1">
    <property type="nucleotide sequence ID" value="NZ_FNKE01000001.1"/>
</dbReference>
<dbReference type="Proteomes" id="UP000182870">
    <property type="component" value="Unassembled WGS sequence"/>
</dbReference>
<evidence type="ECO:0000259" key="3">
    <source>
        <dbReference type="Pfam" id="PF11611"/>
    </source>
</evidence>
<dbReference type="OrthoDB" id="2148879at2"/>
<reference evidence="4 5" key="1">
    <citation type="submission" date="2016-10" db="EMBL/GenBank/DDBJ databases">
        <authorList>
            <person name="de Groot N.N."/>
        </authorList>
    </citation>
    <scope>NUCLEOTIDE SEQUENCE [LARGE SCALE GENOMIC DNA]</scope>
    <source>
        <strain evidence="4 5">Sb05</strain>
    </source>
</reference>
<accession>A0A1H0XV39</accession>
<evidence type="ECO:0000256" key="1">
    <source>
        <dbReference type="ARBA" id="ARBA00022729"/>
    </source>
</evidence>
<name>A0A1H0XV39_STREI</name>
<feature type="transmembrane region" description="Helical" evidence="2">
    <location>
        <begin position="36"/>
        <end position="54"/>
    </location>
</feature>
<evidence type="ECO:0000313" key="4">
    <source>
        <dbReference type="EMBL" id="SDQ06753.1"/>
    </source>
</evidence>
<dbReference type="InterPro" id="IPR029051">
    <property type="entry name" value="DUF4352"/>
</dbReference>
<dbReference type="AlphaFoldDB" id="A0A1H0XV39"/>
<keyword evidence="2" id="KW-0812">Transmembrane</keyword>
<keyword evidence="2" id="KW-0472">Membrane</keyword>
<dbReference type="Pfam" id="PF11611">
    <property type="entry name" value="DUF4352"/>
    <property type="match status" value="1"/>
</dbReference>
<feature type="domain" description="DUF4352" evidence="3">
    <location>
        <begin position="66"/>
        <end position="172"/>
    </location>
</feature>
<gene>
    <name evidence="4" type="ORF">SAMN05216392_0219</name>
</gene>
<dbReference type="InterPro" id="IPR029050">
    <property type="entry name" value="Immunoprotect_excell_Ig-like"/>
</dbReference>
<evidence type="ECO:0000313" key="5">
    <source>
        <dbReference type="Proteomes" id="UP000182870"/>
    </source>
</evidence>
<dbReference type="Gene3D" id="2.60.40.1240">
    <property type="match status" value="1"/>
</dbReference>
<sequence length="421" mass="46242">MDSKNSNQNEKGTNKFSDFTGKVKSQWNDLSKTKKIIAGVAGLAIVGVAGVAVYQATTGTTVTSAVTGSPLKITVNSADVIVPEDAEKGSTYVAYNITFENKGSQKIELNSTDVQLVDKDGETLSNEMIYSSTDDFKDMDLVGAGLGKGKKRTGYLVYKIDPKKSKDYSIEAECTVTGDDSYDKKETEESLSKVKVTDNRDDIKKMASDYINKVFLASQSTSISGSASVGFDASDDVQVTTLSNKSDKKKENDFQLGNNIEADKELFVKRFKEELGSSFDYFTPSDSEMDAFVDKYMEANAKRAQVNVSIEELYPTSAKIKVESKSIDLGKVDMSDLVDDYIEQATGKDFSDDDAVMQDAEKYVFASVPSRFSSTDLATETDENSISVSLKDKKWMVDSSDKSMNYGYDGLQRSMSGQFFY</sequence>
<proteinExistence type="predicted"/>
<dbReference type="EMBL" id="FNKE01000001">
    <property type="protein sequence ID" value="SDQ06753.1"/>
    <property type="molecule type" value="Genomic_DNA"/>
</dbReference>
<evidence type="ECO:0000256" key="2">
    <source>
        <dbReference type="SAM" id="Phobius"/>
    </source>
</evidence>
<organism evidence="4 5">
    <name type="scientific">Streptococcus equinus</name>
    <name type="common">Streptococcus bovis</name>
    <dbReference type="NCBI Taxonomy" id="1335"/>
    <lineage>
        <taxon>Bacteria</taxon>
        <taxon>Bacillati</taxon>
        <taxon>Bacillota</taxon>
        <taxon>Bacilli</taxon>
        <taxon>Lactobacillales</taxon>
        <taxon>Streptococcaceae</taxon>
        <taxon>Streptococcus</taxon>
    </lineage>
</organism>
<protein>
    <recommendedName>
        <fullName evidence="3">DUF4352 domain-containing protein</fullName>
    </recommendedName>
</protein>
<keyword evidence="1" id="KW-0732">Signal</keyword>
<keyword evidence="2" id="KW-1133">Transmembrane helix</keyword>